<dbReference type="Pfam" id="PF00560">
    <property type="entry name" value="LRR_1"/>
    <property type="match status" value="1"/>
</dbReference>
<evidence type="ECO:0000256" key="5">
    <source>
        <dbReference type="ARBA" id="ARBA00023136"/>
    </source>
</evidence>
<name>A0AAD9ZJL9_9ROSI</name>
<evidence type="ECO:0000256" key="2">
    <source>
        <dbReference type="ARBA" id="ARBA00022692"/>
    </source>
</evidence>
<evidence type="ECO:0000256" key="7">
    <source>
        <dbReference type="ARBA" id="ARBA00023180"/>
    </source>
</evidence>
<dbReference type="Proteomes" id="UP001281410">
    <property type="component" value="Unassembled WGS sequence"/>
</dbReference>
<organism evidence="8 9">
    <name type="scientific">Dipteronia sinensis</name>
    <dbReference type="NCBI Taxonomy" id="43782"/>
    <lineage>
        <taxon>Eukaryota</taxon>
        <taxon>Viridiplantae</taxon>
        <taxon>Streptophyta</taxon>
        <taxon>Embryophyta</taxon>
        <taxon>Tracheophyta</taxon>
        <taxon>Spermatophyta</taxon>
        <taxon>Magnoliopsida</taxon>
        <taxon>eudicotyledons</taxon>
        <taxon>Gunneridae</taxon>
        <taxon>Pentapetalae</taxon>
        <taxon>rosids</taxon>
        <taxon>malvids</taxon>
        <taxon>Sapindales</taxon>
        <taxon>Sapindaceae</taxon>
        <taxon>Hippocastanoideae</taxon>
        <taxon>Acereae</taxon>
        <taxon>Dipteronia</taxon>
    </lineage>
</organism>
<dbReference type="SUPFAM" id="SSF52058">
    <property type="entry name" value="L domain-like"/>
    <property type="match status" value="1"/>
</dbReference>
<comment type="subcellular location">
    <subcellularLocation>
        <location evidence="1">Membrane</location>
        <topology evidence="1">Single-pass type I membrane protein</topology>
    </subcellularLocation>
</comment>
<dbReference type="EMBL" id="JANJYJ010000010">
    <property type="protein sequence ID" value="KAK3183338.1"/>
    <property type="molecule type" value="Genomic_DNA"/>
</dbReference>
<keyword evidence="2" id="KW-0812">Transmembrane</keyword>
<evidence type="ECO:0000256" key="1">
    <source>
        <dbReference type="ARBA" id="ARBA00004479"/>
    </source>
</evidence>
<evidence type="ECO:0000256" key="6">
    <source>
        <dbReference type="ARBA" id="ARBA00023170"/>
    </source>
</evidence>
<dbReference type="InterPro" id="IPR032675">
    <property type="entry name" value="LRR_dom_sf"/>
</dbReference>
<keyword evidence="4" id="KW-1133">Transmembrane helix</keyword>
<dbReference type="PANTHER" id="PTHR48063">
    <property type="entry name" value="LRR RECEPTOR-LIKE KINASE"/>
    <property type="match status" value="1"/>
</dbReference>
<reference evidence="8" key="1">
    <citation type="journal article" date="2023" name="Plant J.">
        <title>Genome sequences and population genomics provide insights into the demographic history, inbreeding, and mutation load of two 'living fossil' tree species of Dipteronia.</title>
        <authorList>
            <person name="Feng Y."/>
            <person name="Comes H.P."/>
            <person name="Chen J."/>
            <person name="Zhu S."/>
            <person name="Lu R."/>
            <person name="Zhang X."/>
            <person name="Li P."/>
            <person name="Qiu J."/>
            <person name="Olsen K.M."/>
            <person name="Qiu Y."/>
        </authorList>
    </citation>
    <scope>NUCLEOTIDE SEQUENCE</scope>
    <source>
        <strain evidence="8">NBL</strain>
    </source>
</reference>
<dbReference type="PANTHER" id="PTHR48063:SF90">
    <property type="entry name" value="OS11G0565920 PROTEIN"/>
    <property type="match status" value="1"/>
</dbReference>
<dbReference type="InterPro" id="IPR001611">
    <property type="entry name" value="Leu-rich_rpt"/>
</dbReference>
<sequence length="106" mass="11931">MLSNAKHASRKTTLLYTFTVDLSRNLLEFNLSKVVFSKSLAVLDLNNNKLFGSIPEEMTSLSLQLFNVSYNRLCGKIPVGGSLQRFDYSTYFHNRCLCGAPLESCK</sequence>
<gene>
    <name evidence="8" type="ORF">Dsin_030624</name>
</gene>
<keyword evidence="7" id="KW-0325">Glycoprotein</keyword>
<keyword evidence="9" id="KW-1185">Reference proteome</keyword>
<evidence type="ECO:0000313" key="9">
    <source>
        <dbReference type="Proteomes" id="UP001281410"/>
    </source>
</evidence>
<dbReference type="Gene3D" id="3.80.10.10">
    <property type="entry name" value="Ribonuclease Inhibitor"/>
    <property type="match status" value="1"/>
</dbReference>
<keyword evidence="3" id="KW-0732">Signal</keyword>
<evidence type="ECO:0000313" key="8">
    <source>
        <dbReference type="EMBL" id="KAK3183338.1"/>
    </source>
</evidence>
<keyword evidence="6" id="KW-0675">Receptor</keyword>
<protein>
    <submittedName>
        <fullName evidence="8">Uncharacterized protein</fullName>
    </submittedName>
</protein>
<dbReference type="InterPro" id="IPR046956">
    <property type="entry name" value="RLP23-like"/>
</dbReference>
<keyword evidence="5" id="KW-0472">Membrane</keyword>
<proteinExistence type="predicted"/>
<evidence type="ECO:0000256" key="3">
    <source>
        <dbReference type="ARBA" id="ARBA00022729"/>
    </source>
</evidence>
<dbReference type="GO" id="GO:0016020">
    <property type="term" value="C:membrane"/>
    <property type="evidence" value="ECO:0007669"/>
    <property type="project" value="UniProtKB-SubCell"/>
</dbReference>
<evidence type="ECO:0000256" key="4">
    <source>
        <dbReference type="ARBA" id="ARBA00022989"/>
    </source>
</evidence>
<comment type="caution">
    <text evidence="8">The sequence shown here is derived from an EMBL/GenBank/DDBJ whole genome shotgun (WGS) entry which is preliminary data.</text>
</comment>
<accession>A0AAD9ZJL9</accession>
<dbReference type="AlphaFoldDB" id="A0AAD9ZJL9"/>